<name>A0A9P5X0H3_9AGAR</name>
<protein>
    <recommendedName>
        <fullName evidence="3">NACHT domain-containing protein</fullName>
    </recommendedName>
</protein>
<comment type="caution">
    <text evidence="1">The sequence shown here is derived from an EMBL/GenBank/DDBJ whole genome shotgun (WGS) entry which is preliminary data.</text>
</comment>
<accession>A0A9P5X0H3</accession>
<dbReference type="AlphaFoldDB" id="A0A9P5X0H3"/>
<dbReference type="EMBL" id="MU152012">
    <property type="protein sequence ID" value="KAF9441206.1"/>
    <property type="molecule type" value="Genomic_DNA"/>
</dbReference>
<dbReference type="Gene3D" id="3.40.50.300">
    <property type="entry name" value="P-loop containing nucleotide triphosphate hydrolases"/>
    <property type="match status" value="1"/>
</dbReference>
<proteinExistence type="predicted"/>
<evidence type="ECO:0000313" key="2">
    <source>
        <dbReference type="Proteomes" id="UP000807342"/>
    </source>
</evidence>
<reference evidence="1" key="1">
    <citation type="submission" date="2020-11" db="EMBL/GenBank/DDBJ databases">
        <authorList>
            <consortium name="DOE Joint Genome Institute"/>
            <person name="Ahrendt S."/>
            <person name="Riley R."/>
            <person name="Andreopoulos W."/>
            <person name="Labutti K."/>
            <person name="Pangilinan J."/>
            <person name="Ruiz-Duenas F.J."/>
            <person name="Barrasa J.M."/>
            <person name="Sanchez-Garcia M."/>
            <person name="Camarero S."/>
            <person name="Miyauchi S."/>
            <person name="Serrano A."/>
            <person name="Linde D."/>
            <person name="Babiker R."/>
            <person name="Drula E."/>
            <person name="Ayuso-Fernandez I."/>
            <person name="Pacheco R."/>
            <person name="Padilla G."/>
            <person name="Ferreira P."/>
            <person name="Barriuso J."/>
            <person name="Kellner H."/>
            <person name="Castanera R."/>
            <person name="Alfaro M."/>
            <person name="Ramirez L."/>
            <person name="Pisabarro A.G."/>
            <person name="Kuo A."/>
            <person name="Tritt A."/>
            <person name="Lipzen A."/>
            <person name="He G."/>
            <person name="Yan M."/>
            <person name="Ng V."/>
            <person name="Cullen D."/>
            <person name="Martin F."/>
            <person name="Rosso M.-N."/>
            <person name="Henrissat B."/>
            <person name="Hibbett D."/>
            <person name="Martinez A.T."/>
            <person name="Grigoriev I.V."/>
        </authorList>
    </citation>
    <scope>NUCLEOTIDE SEQUENCE</scope>
    <source>
        <strain evidence="1">MF-IS2</strain>
    </source>
</reference>
<dbReference type="InterPro" id="IPR027417">
    <property type="entry name" value="P-loop_NTPase"/>
</dbReference>
<organism evidence="1 2">
    <name type="scientific">Macrolepiota fuliginosa MF-IS2</name>
    <dbReference type="NCBI Taxonomy" id="1400762"/>
    <lineage>
        <taxon>Eukaryota</taxon>
        <taxon>Fungi</taxon>
        <taxon>Dikarya</taxon>
        <taxon>Basidiomycota</taxon>
        <taxon>Agaricomycotina</taxon>
        <taxon>Agaricomycetes</taxon>
        <taxon>Agaricomycetidae</taxon>
        <taxon>Agaricales</taxon>
        <taxon>Agaricineae</taxon>
        <taxon>Agaricaceae</taxon>
        <taxon>Macrolepiota</taxon>
    </lineage>
</organism>
<dbReference type="PANTHER" id="PTHR10039:SF14">
    <property type="entry name" value="NACHT DOMAIN-CONTAINING PROTEIN"/>
    <property type="match status" value="1"/>
</dbReference>
<dbReference type="OrthoDB" id="5967843at2759"/>
<evidence type="ECO:0000313" key="1">
    <source>
        <dbReference type="EMBL" id="KAF9441206.1"/>
    </source>
</evidence>
<evidence type="ECO:0008006" key="3">
    <source>
        <dbReference type="Google" id="ProtNLM"/>
    </source>
</evidence>
<gene>
    <name evidence="1" type="ORF">P691DRAFT_813428</name>
</gene>
<dbReference type="Proteomes" id="UP000807342">
    <property type="component" value="Unassembled WGS sequence"/>
</dbReference>
<keyword evidence="2" id="KW-1185">Reference proteome</keyword>
<dbReference type="PANTHER" id="PTHR10039">
    <property type="entry name" value="AMELOGENIN"/>
    <property type="match status" value="1"/>
</dbReference>
<sequence>MGDRQSSPARDGPHYFNNAHNFVVQNPTFVNMAPKSVLKWLGKRVMPGAEFDSSERDPPPRCHPGTRISINPNRSKNLLWLHGLAGVGKSAIIQSLAESESKSNGINDPNRLAAYVVELMTRDPRSLDKAMSEQFRKLFIEPFTQRGIGGGSTPWLILLDGLDECRPPGAESQAQSPSERTQCEIIKLISTFVLEYPDVPLLWIISSRPESHLMACFSSADIRAAYLEEDVPIDSNEACRDVERYLRSEFEKIRQQYPYHMPTASPWPREERVAVIARSARGHFVFAATVMKFIEDPDIGDPITQLEQILIFVNPQDPRHLRSVEGNPLAALDALYTSILQQINPETLPLTKRLLGYYVSVDHRPTYHRLLTVACNILNIEQNRAYSALRKLYAVLHIPHPTDAGERPLKFLHKSFVDYLENEDLSHNFSLNEADTEVGPWLCSTRVLEQAVVPHEPTPDISKISLCWCPVEKSAQIQLQWKVYAAASHLFGSLDGRVEDEVILDKIQSIDFSTIIGGHFIYRISGWICVNLLNRLTHSSSAYFTSHGLTRSISLGDVDLRHIRNDRLAYYGSNSLGLSRRDPRTNASSSIICHQDAAHVLQVYRYDPVRFPLSIQLFSLYVGVLPLKCLLDRLRLRQEQHPWAQATIIGASPSTSCIVFRCNYTPDGKLVNQDSLFPVLHPEGTRITWEFFVLPYLW</sequence>
<dbReference type="SUPFAM" id="SSF52540">
    <property type="entry name" value="P-loop containing nucleoside triphosphate hydrolases"/>
    <property type="match status" value="1"/>
</dbReference>